<reference evidence="1" key="1">
    <citation type="submission" date="2019-08" db="EMBL/GenBank/DDBJ databases">
        <title>Genome sequence of Clostridiales bacterium MT110.</title>
        <authorList>
            <person name="Cao J."/>
        </authorList>
    </citation>
    <scope>NUCLEOTIDE SEQUENCE</scope>
    <source>
        <strain evidence="1">MT110</strain>
    </source>
</reference>
<organism evidence="1 2">
    <name type="scientific">Anoxybacterium hadale</name>
    <dbReference type="NCBI Taxonomy" id="3408580"/>
    <lineage>
        <taxon>Bacteria</taxon>
        <taxon>Bacillati</taxon>
        <taxon>Bacillota</taxon>
        <taxon>Clostridia</taxon>
        <taxon>Peptostreptococcales</taxon>
        <taxon>Anaerovoracaceae</taxon>
        <taxon>Anoxybacterium</taxon>
    </lineage>
</organism>
<dbReference type="EMBL" id="CP042469">
    <property type="protein sequence ID" value="QOX62042.1"/>
    <property type="molecule type" value="Genomic_DNA"/>
</dbReference>
<dbReference type="Proteomes" id="UP000594014">
    <property type="component" value="Chromosome"/>
</dbReference>
<keyword evidence="2" id="KW-1185">Reference proteome</keyword>
<accession>A0ACD1A6J7</accession>
<evidence type="ECO:0000313" key="2">
    <source>
        <dbReference type="Proteomes" id="UP000594014"/>
    </source>
</evidence>
<sequence length="265" mass="29800">MTVTSNREELDQIQEQLASFIRENPLNFLEAHNKMKMYDDPLLGVSSADDPYYDTFVKPEIVGPDFLPPFAWLPGAKSVISYFLPFTKELRDTNRKPGPPSQEWISARIEGEKLNNEIRHFLVGLMEEMGYAVTAPGIDPRFSVKNRVPNWSERHTAFVSGLGTFGLHRGLITEKGTAGRFGSVITTLALPPTPRKYKGYYDYCLYLTQGKCGACIKRCPADAFTSEGKNNQICSDYLDQILAEYAPRYGCAKCNVNVPCEHKIP</sequence>
<name>A0ACD1A6J7_9FIRM</name>
<protein>
    <submittedName>
        <fullName evidence="1">Epoxyqueuosine reductase</fullName>
    </submittedName>
</protein>
<gene>
    <name evidence="1" type="ORF">FRZ06_01090</name>
</gene>
<proteinExistence type="predicted"/>
<evidence type="ECO:0000313" key="1">
    <source>
        <dbReference type="EMBL" id="QOX62042.1"/>
    </source>
</evidence>